<protein>
    <recommendedName>
        <fullName evidence="5">WW domain-containing protein</fullName>
    </recommendedName>
</protein>
<feature type="region of interest" description="Disordered" evidence="2">
    <location>
        <begin position="44"/>
        <end position="75"/>
    </location>
</feature>
<gene>
    <name evidence="3" type="ORF">QVE165_LOCUS15156</name>
</gene>
<organism evidence="3 4">
    <name type="scientific">Adineta steineri</name>
    <dbReference type="NCBI Taxonomy" id="433720"/>
    <lineage>
        <taxon>Eukaryota</taxon>
        <taxon>Metazoa</taxon>
        <taxon>Spiralia</taxon>
        <taxon>Gnathifera</taxon>
        <taxon>Rotifera</taxon>
        <taxon>Eurotatoria</taxon>
        <taxon>Bdelloidea</taxon>
        <taxon>Adinetida</taxon>
        <taxon>Adinetidae</taxon>
        <taxon>Adineta</taxon>
    </lineage>
</organism>
<keyword evidence="1" id="KW-0175">Coiled coil</keyword>
<keyword evidence="4" id="KW-1185">Reference proteome</keyword>
<accession>A0A814H6W5</accession>
<evidence type="ECO:0000313" key="4">
    <source>
        <dbReference type="Proteomes" id="UP000663832"/>
    </source>
</evidence>
<evidence type="ECO:0000256" key="1">
    <source>
        <dbReference type="SAM" id="Coils"/>
    </source>
</evidence>
<reference evidence="3" key="1">
    <citation type="submission" date="2021-02" db="EMBL/GenBank/DDBJ databases">
        <authorList>
            <person name="Nowell W R."/>
        </authorList>
    </citation>
    <scope>NUCLEOTIDE SEQUENCE</scope>
</reference>
<feature type="compositionally biased region" description="Low complexity" evidence="2">
    <location>
        <begin position="57"/>
        <end position="75"/>
    </location>
</feature>
<evidence type="ECO:0008006" key="5">
    <source>
        <dbReference type="Google" id="ProtNLM"/>
    </source>
</evidence>
<comment type="caution">
    <text evidence="3">The sequence shown here is derived from an EMBL/GenBank/DDBJ whole genome shotgun (WGS) entry which is preliminary data.</text>
</comment>
<sequence>MADNTDEGASSSSGISEDISKWQPYWDENYKRYYWSDGNESVWETPKGCIEPPPPSESSSNVGGGEQQQQQQYSTSEYALSMAYANAQPDLRYQPYIIPPTIPSTMNTGKRLVGQDARDLRQLYHYFDYNAWNEELNRTNGNQKKKVKLTKKELDNIKARRAAIKRKHRDKWLLED</sequence>
<evidence type="ECO:0000256" key="2">
    <source>
        <dbReference type="SAM" id="MobiDB-lite"/>
    </source>
</evidence>
<dbReference type="AlphaFoldDB" id="A0A814H6W5"/>
<evidence type="ECO:0000313" key="3">
    <source>
        <dbReference type="EMBL" id="CAF1005203.1"/>
    </source>
</evidence>
<name>A0A814H6W5_9BILA</name>
<dbReference type="EMBL" id="CAJNOM010000082">
    <property type="protein sequence ID" value="CAF1005203.1"/>
    <property type="molecule type" value="Genomic_DNA"/>
</dbReference>
<feature type="coiled-coil region" evidence="1">
    <location>
        <begin position="133"/>
        <end position="167"/>
    </location>
</feature>
<dbReference type="OrthoDB" id="10015097at2759"/>
<dbReference type="Proteomes" id="UP000663832">
    <property type="component" value="Unassembled WGS sequence"/>
</dbReference>
<proteinExistence type="predicted"/>